<evidence type="ECO:0000256" key="1">
    <source>
        <dbReference type="SAM" id="Phobius"/>
    </source>
</evidence>
<feature type="transmembrane region" description="Helical" evidence="1">
    <location>
        <begin position="27"/>
        <end position="45"/>
    </location>
</feature>
<dbReference type="InterPro" id="IPR013783">
    <property type="entry name" value="Ig-like_fold"/>
</dbReference>
<dbReference type="Pfam" id="PF04773">
    <property type="entry name" value="FecR"/>
    <property type="match status" value="1"/>
</dbReference>
<evidence type="ECO:0000313" key="4">
    <source>
        <dbReference type="Proteomes" id="UP001228690"/>
    </source>
</evidence>
<dbReference type="EMBL" id="CP123443">
    <property type="protein sequence ID" value="WGK70145.1"/>
    <property type="molecule type" value="Genomic_DNA"/>
</dbReference>
<accession>A0ABY8MJE9</accession>
<dbReference type="Proteomes" id="UP001228690">
    <property type="component" value="Chromosome"/>
</dbReference>
<sequence>MVVRESVELSSDVGVAIKIPGTWRKDLLFFGIVGCLLLTLVFLLWKNLVDSSHGPAGEPVAKLSFRERRVERKVGGEVVWSSIGAPDRIYNYDSIRTEEGSQARISLDNGTKLVLNDSSLATIIIDENKLSLNLAKGKLSLISAPGDVPVEVESAVGTLKIESGGSASVAWGENGLQVDVLEGSAIFESSKGEEKGQTVLAQNQSLRQQGDEEVRVEETPFQVLSPEPASLELMFSETLPIRFQWISNKFRASNIEIAPSVDFSQGLQIFSVTVPGVFQTELRPGTWYWRISSEQNKSPVATFSLVKGRKPDPLAPEQYRVFSFVENPPSIYLQWQDSANATSYNVEIFTAEQPETPIRSISTQNSSISVTQGLAEGDYLWEVEGVIPAFQTRVKGNRSSFRIVKLQLENLSKPEIRLDNTEVSQYALARKGRIITWGPVGELKNYLAEVSQNGDVVQSEIVEGTHLNLSKDLDQGKYEIRITALNKGEAVISQSREFTVQSFGSISLLSPEKNALYQDADPVVYFRWRDMNYGSSYLLEIAKDESFARNVFEQETPQTFLVVPGDWGVGTYYSRVSLLGEDRNKLVSGPVNNFRIGLRLALAPVVKGPVTLGTVDLAIYGSLSFGWSPVSGAEFYRLTITPERVPWKAKTWDVAGLYKEERNVLAWPLGPYRYSLTAFLKIDGEEIAASETGSGNFELQRTPVRKATQIEIF</sequence>
<keyword evidence="1" id="KW-0472">Membrane</keyword>
<protein>
    <submittedName>
        <fullName evidence="3">FecR family protein</fullName>
    </submittedName>
</protein>
<organism evidence="3 4">
    <name type="scientific">Candidatus Haliotispira prima</name>
    <dbReference type="NCBI Taxonomy" id="3034016"/>
    <lineage>
        <taxon>Bacteria</taxon>
        <taxon>Pseudomonadati</taxon>
        <taxon>Spirochaetota</taxon>
        <taxon>Spirochaetia</taxon>
        <taxon>Spirochaetales</taxon>
        <taxon>Spirochaetaceae</taxon>
        <taxon>Candidatus Haliotispira</taxon>
    </lineage>
</organism>
<dbReference type="InterPro" id="IPR006860">
    <property type="entry name" value="FecR"/>
</dbReference>
<gene>
    <name evidence="3" type="ORF">P0082_04595</name>
</gene>
<keyword evidence="1" id="KW-1133">Transmembrane helix</keyword>
<feature type="domain" description="FecR protein" evidence="2">
    <location>
        <begin position="93"/>
        <end position="184"/>
    </location>
</feature>
<evidence type="ECO:0000313" key="3">
    <source>
        <dbReference type="EMBL" id="WGK70145.1"/>
    </source>
</evidence>
<evidence type="ECO:0000259" key="2">
    <source>
        <dbReference type="Pfam" id="PF04773"/>
    </source>
</evidence>
<keyword evidence="4" id="KW-1185">Reference proteome</keyword>
<dbReference type="Gene3D" id="2.60.40.10">
    <property type="entry name" value="Immunoglobulins"/>
    <property type="match status" value="2"/>
</dbReference>
<name>A0ABY8MJE9_9SPIO</name>
<reference evidence="3 4" key="1">
    <citation type="submission" date="2023-04" db="EMBL/GenBank/DDBJ databases">
        <title>Spirochaete genome identified in red abalone sample constitutes a novel genus.</title>
        <authorList>
            <person name="Sharma S.P."/>
            <person name="Purcell C.M."/>
            <person name="Hyde J.R."/>
            <person name="Severin A.J."/>
        </authorList>
    </citation>
    <scope>NUCLEOTIDE SEQUENCE [LARGE SCALE GENOMIC DNA]</scope>
    <source>
        <strain evidence="3 4">SP-2023</strain>
    </source>
</reference>
<keyword evidence="1" id="KW-0812">Transmembrane</keyword>
<dbReference type="RefSeq" id="WP_326928352.1">
    <property type="nucleotide sequence ID" value="NZ_CP123443.1"/>
</dbReference>
<proteinExistence type="predicted"/>